<dbReference type="InterPro" id="IPR051990">
    <property type="entry name" value="CCPG1/PBIP1"/>
</dbReference>
<feature type="region of interest" description="Disordered" evidence="2">
    <location>
        <begin position="168"/>
        <end position="187"/>
    </location>
</feature>
<evidence type="ECO:0000313" key="4">
    <source>
        <dbReference type="Proteomes" id="UP000824540"/>
    </source>
</evidence>
<reference evidence="3" key="1">
    <citation type="thesis" date="2021" institute="BYU ScholarsArchive" country="Provo, UT, USA">
        <title>Applications of and Algorithms for Genome Assembly and Genomic Analyses with an Emphasis on Marine Teleosts.</title>
        <authorList>
            <person name="Pickett B.D."/>
        </authorList>
    </citation>
    <scope>NUCLEOTIDE SEQUENCE</scope>
    <source>
        <strain evidence="3">HI-2016</strain>
    </source>
</reference>
<accession>A0A8T2NNG4</accession>
<feature type="region of interest" description="Disordered" evidence="2">
    <location>
        <begin position="293"/>
        <end position="384"/>
    </location>
</feature>
<dbReference type="PANTHER" id="PTHR28638">
    <property type="entry name" value="CELL CYCLE PROGRESSION PROTEIN 1"/>
    <property type="match status" value="1"/>
</dbReference>
<evidence type="ECO:0000313" key="3">
    <source>
        <dbReference type="EMBL" id="KAG9341156.1"/>
    </source>
</evidence>
<keyword evidence="1" id="KW-0175">Coiled coil</keyword>
<feature type="compositionally biased region" description="Basic residues" evidence="2">
    <location>
        <begin position="312"/>
        <end position="328"/>
    </location>
</feature>
<feature type="region of interest" description="Disordered" evidence="2">
    <location>
        <begin position="56"/>
        <end position="87"/>
    </location>
</feature>
<proteinExistence type="predicted"/>
<dbReference type="Gene3D" id="1.20.120.20">
    <property type="entry name" value="Apolipoprotein"/>
    <property type="match status" value="1"/>
</dbReference>
<name>A0A8T2NNG4_9TELE</name>
<sequence>MVVQNLKEDLEEKQAVVLLLAKKMDKMTKENHQLRLKQSQLQAQKEELTLRLKQSAHERNEMESHHRHLSKENQQLKNSLEHEEESLSTLQEELLNLRTQIRDLEERSAGADSVLSENQRLKENLEEEKQRIRGFLGQKEALVAEAQMLRWELDKEQRVTDQLREELEQLSSQSTVSEGEADPETEELQARLAELEKKLNFEQQRSDLWERLYVETKEERAKGDQQPRPRKPKDGIINKVKETFDAVKNSTKEFVHHHKEQIKKAKEAVKENLRKFSDSVKSTFRHFKDSASHVFEKARGPQERKFYERKEAKGKRHEHPQKHSREHKQKNSDSSSWQSKPQKPLHQHPRKSTADTFQADRNTRKPGLTTHKDSRSASHTRKPKGCSGVFDCAYQESMSLFNKALEPIQAEEFNQLIHRYLKQKVEHFHHWGELESFVNNFFHNGVFIHDQMLFTDFVSGVEDYLEDMDEYQRYDKDVFENLDDYVYKHFFGDSYLKRYGPSRPIEKPAAKRKQNKQDQHQWQHHQAHPRPQKERKWSRPGRSSGRHMANVKIELGPMPFDPKY</sequence>
<feature type="compositionally biased region" description="Basic and acidic residues" evidence="2">
    <location>
        <begin position="293"/>
        <end position="311"/>
    </location>
</feature>
<comment type="caution">
    <text evidence="3">The sequence shown here is derived from an EMBL/GenBank/DDBJ whole genome shotgun (WGS) entry which is preliminary data.</text>
</comment>
<dbReference type="EMBL" id="JAFBMS010000037">
    <property type="protein sequence ID" value="KAG9341156.1"/>
    <property type="molecule type" value="Genomic_DNA"/>
</dbReference>
<organism evidence="3 4">
    <name type="scientific">Albula glossodonta</name>
    <name type="common">roundjaw bonefish</name>
    <dbReference type="NCBI Taxonomy" id="121402"/>
    <lineage>
        <taxon>Eukaryota</taxon>
        <taxon>Metazoa</taxon>
        <taxon>Chordata</taxon>
        <taxon>Craniata</taxon>
        <taxon>Vertebrata</taxon>
        <taxon>Euteleostomi</taxon>
        <taxon>Actinopterygii</taxon>
        <taxon>Neopterygii</taxon>
        <taxon>Teleostei</taxon>
        <taxon>Albuliformes</taxon>
        <taxon>Albulidae</taxon>
        <taxon>Albula</taxon>
    </lineage>
</organism>
<keyword evidence="4" id="KW-1185">Reference proteome</keyword>
<dbReference type="GO" id="GO:0016020">
    <property type="term" value="C:membrane"/>
    <property type="evidence" value="ECO:0007669"/>
    <property type="project" value="TreeGrafter"/>
</dbReference>
<dbReference type="AlphaFoldDB" id="A0A8T2NNG4"/>
<dbReference type="OrthoDB" id="9935772at2759"/>
<feature type="compositionally biased region" description="Basic and acidic residues" evidence="2">
    <location>
        <begin position="504"/>
        <end position="521"/>
    </location>
</feature>
<evidence type="ECO:0000256" key="2">
    <source>
        <dbReference type="SAM" id="MobiDB-lite"/>
    </source>
</evidence>
<dbReference type="Proteomes" id="UP000824540">
    <property type="component" value="Unassembled WGS sequence"/>
</dbReference>
<protein>
    <recommendedName>
        <fullName evidence="5">Cell cycle progression protein 1</fullName>
    </recommendedName>
</protein>
<feature type="region of interest" description="Disordered" evidence="2">
    <location>
        <begin position="502"/>
        <end position="564"/>
    </location>
</feature>
<evidence type="ECO:0000256" key="1">
    <source>
        <dbReference type="ARBA" id="ARBA00023054"/>
    </source>
</evidence>
<feature type="compositionally biased region" description="Polar residues" evidence="2">
    <location>
        <begin position="332"/>
        <end position="341"/>
    </location>
</feature>
<gene>
    <name evidence="3" type="ORF">JZ751_019595</name>
</gene>
<evidence type="ECO:0008006" key="5">
    <source>
        <dbReference type="Google" id="ProtNLM"/>
    </source>
</evidence>
<dbReference type="PANTHER" id="PTHR28638:SF2">
    <property type="entry name" value="CELL CYCLE PROGRESSION PROTEIN 1"/>
    <property type="match status" value="1"/>
</dbReference>
<feature type="region of interest" description="Disordered" evidence="2">
    <location>
        <begin position="217"/>
        <end position="238"/>
    </location>
</feature>